<feature type="compositionally biased region" description="Low complexity" evidence="2">
    <location>
        <begin position="247"/>
        <end position="263"/>
    </location>
</feature>
<dbReference type="InterPro" id="IPR014717">
    <property type="entry name" value="Transl_elong_EF1B/ribsomal_bS6"/>
</dbReference>
<evidence type="ECO:0000256" key="1">
    <source>
        <dbReference type="SAM" id="Coils"/>
    </source>
</evidence>
<reference evidence="3 4" key="1">
    <citation type="submission" date="2020-05" db="EMBL/GenBank/DDBJ databases">
        <title>Genome Sequencing of Type Strains.</title>
        <authorList>
            <person name="Lemaire J.F."/>
            <person name="Inderbitzin P."/>
            <person name="Gregorio O.A."/>
            <person name="Collins S.B."/>
            <person name="Wespe N."/>
            <person name="Knight-Connoni V."/>
        </authorList>
    </citation>
    <scope>NUCLEOTIDE SEQUENCE [LARGE SCALE GENOMIC DNA]</scope>
    <source>
        <strain evidence="3 4">DSM 20512</strain>
    </source>
</reference>
<accession>A0A850DWC2</accession>
<feature type="region of interest" description="Disordered" evidence="2">
    <location>
        <begin position="118"/>
        <end position="157"/>
    </location>
</feature>
<dbReference type="Gene3D" id="3.30.70.60">
    <property type="match status" value="1"/>
</dbReference>
<evidence type="ECO:0000313" key="3">
    <source>
        <dbReference type="EMBL" id="NUU29737.1"/>
    </source>
</evidence>
<evidence type="ECO:0000256" key="2">
    <source>
        <dbReference type="SAM" id="MobiDB-lite"/>
    </source>
</evidence>
<sequence>MTRNRLHLVVALVIGSVVLVGGFFLGVQPQLAAAAANRQQQASIEATNETYRSELARLAEQSKELPSKQQELATLEASVPSTPATAAFYKEIDAVASSSGVTVTGITTAWAAAYAPPASTGTTGGVPASTGTSATPAPSGEPTAAAPTSPVAPATKTDSRITGANFSTIAVSIDVSGSFAQALQFTKGVQSGERLFLVNGITSQKQETAADASAAPTAGGTTWTLSGFVYVLADAKAAQVSQATENASATASPTPSATATPAG</sequence>
<dbReference type="RefSeq" id="WP_175326895.1">
    <property type="nucleotide sequence ID" value="NZ_BAAAWP010000001.1"/>
</dbReference>
<comment type="caution">
    <text evidence="3">The sequence shown here is derived from an EMBL/GenBank/DDBJ whole genome shotgun (WGS) entry which is preliminary data.</text>
</comment>
<dbReference type="AlphaFoldDB" id="A0A850DWC2"/>
<feature type="region of interest" description="Disordered" evidence="2">
    <location>
        <begin position="242"/>
        <end position="263"/>
    </location>
</feature>
<organism evidence="3 4">
    <name type="scientific">Curtobacterium citreum</name>
    <dbReference type="NCBI Taxonomy" id="2036"/>
    <lineage>
        <taxon>Bacteria</taxon>
        <taxon>Bacillati</taxon>
        <taxon>Actinomycetota</taxon>
        <taxon>Actinomycetes</taxon>
        <taxon>Micrococcales</taxon>
        <taxon>Microbacteriaceae</taxon>
        <taxon>Curtobacterium</taxon>
    </lineage>
</organism>
<protein>
    <submittedName>
        <fullName evidence="3">Uncharacterized protein</fullName>
    </submittedName>
</protein>
<keyword evidence="1" id="KW-0175">Coiled coil</keyword>
<evidence type="ECO:0000313" key="4">
    <source>
        <dbReference type="Proteomes" id="UP000539146"/>
    </source>
</evidence>
<dbReference type="EMBL" id="JABMCG010000126">
    <property type="protein sequence ID" value="NUU29737.1"/>
    <property type="molecule type" value="Genomic_DNA"/>
</dbReference>
<gene>
    <name evidence="3" type="ORF">HP467_16735</name>
</gene>
<feature type="compositionally biased region" description="Low complexity" evidence="2">
    <location>
        <begin position="118"/>
        <end position="135"/>
    </location>
</feature>
<name>A0A850DWC2_9MICO</name>
<dbReference type="Proteomes" id="UP000539146">
    <property type="component" value="Unassembled WGS sequence"/>
</dbReference>
<feature type="compositionally biased region" description="Low complexity" evidence="2">
    <location>
        <begin position="142"/>
        <end position="156"/>
    </location>
</feature>
<feature type="coiled-coil region" evidence="1">
    <location>
        <begin position="41"/>
        <end position="78"/>
    </location>
</feature>
<proteinExistence type="predicted"/>